<dbReference type="CDD" id="cd07973">
    <property type="entry name" value="Spt4"/>
    <property type="match status" value="1"/>
</dbReference>
<dbReference type="GO" id="GO:0140673">
    <property type="term" value="P:transcription elongation-coupled chromatin remodeling"/>
    <property type="evidence" value="ECO:0007669"/>
    <property type="project" value="InterPro"/>
</dbReference>
<evidence type="ECO:0000256" key="7">
    <source>
        <dbReference type="ARBA" id="ARBA00022833"/>
    </source>
</evidence>
<proteinExistence type="inferred from homology"/>
<dbReference type="GO" id="GO:0006355">
    <property type="term" value="P:regulation of DNA-templated transcription"/>
    <property type="evidence" value="ECO:0007669"/>
    <property type="project" value="InterPro"/>
</dbReference>
<keyword evidence="7" id="KW-0862">Zinc</keyword>
<dbReference type="InterPro" id="IPR022800">
    <property type="entry name" value="Spt4/RpoE2_Znf"/>
</dbReference>
<keyword evidence="9" id="KW-0010">Activator</keyword>
<dbReference type="InterPro" id="IPR038510">
    <property type="entry name" value="Spt4_sf"/>
</dbReference>
<dbReference type="InterPro" id="IPR029040">
    <property type="entry name" value="RPABC4/Spt4"/>
</dbReference>
<dbReference type="PIRSF" id="PIRSF025023">
    <property type="entry name" value="Spt4"/>
    <property type="match status" value="1"/>
</dbReference>
<evidence type="ECO:0000313" key="14">
    <source>
        <dbReference type="Proteomes" id="UP000887575"/>
    </source>
</evidence>
<dbReference type="PANTHER" id="PTHR12882:SF1">
    <property type="entry name" value="TRANSCRIPTION ELONGATION FACTOR SPT4"/>
    <property type="match status" value="1"/>
</dbReference>
<protein>
    <recommendedName>
        <fullName evidence="3 12">Transcription elongation factor SPT4</fullName>
    </recommendedName>
</protein>
<dbReference type="SUPFAM" id="SSF63393">
    <property type="entry name" value="RNA polymerase subunits"/>
    <property type="match status" value="1"/>
</dbReference>
<keyword evidence="8" id="KW-0805">Transcription regulation</keyword>
<reference evidence="15" key="1">
    <citation type="submission" date="2024-02" db="UniProtKB">
        <authorList>
            <consortium name="WormBaseParasite"/>
        </authorList>
    </citation>
    <scope>IDENTIFICATION</scope>
</reference>
<sequence length="117" mass="13186">MSIETIPKNMRGLRACLVCSLIKSLQQFVDDGCDNCEKFLHLKGDNERTIDCTSPCFNGMIAAMDPNDSWVCKWKNISRKHRGIYAVSTSGTLPPRIAAELRDMGVRYTARMRDATQ</sequence>
<evidence type="ECO:0000256" key="1">
    <source>
        <dbReference type="ARBA" id="ARBA00004123"/>
    </source>
</evidence>
<evidence type="ECO:0000313" key="15">
    <source>
        <dbReference type="WBParaSite" id="MBELARI_LOCUS5339"/>
    </source>
</evidence>
<evidence type="ECO:0000256" key="9">
    <source>
        <dbReference type="ARBA" id="ARBA00023159"/>
    </source>
</evidence>
<dbReference type="Pfam" id="PF06093">
    <property type="entry name" value="Spt4"/>
    <property type="match status" value="1"/>
</dbReference>
<feature type="domain" description="Spt4/RpoE2 zinc finger" evidence="13">
    <location>
        <begin position="13"/>
        <end position="90"/>
    </location>
</feature>
<dbReference type="PANTHER" id="PTHR12882">
    <property type="entry name" value="SUPPRESSOR OF TY 4"/>
    <property type="match status" value="1"/>
</dbReference>
<organism evidence="14 15">
    <name type="scientific">Mesorhabditis belari</name>
    <dbReference type="NCBI Taxonomy" id="2138241"/>
    <lineage>
        <taxon>Eukaryota</taxon>
        <taxon>Metazoa</taxon>
        <taxon>Ecdysozoa</taxon>
        <taxon>Nematoda</taxon>
        <taxon>Chromadorea</taxon>
        <taxon>Rhabditida</taxon>
        <taxon>Rhabditina</taxon>
        <taxon>Rhabditomorpha</taxon>
        <taxon>Rhabditoidea</taxon>
        <taxon>Rhabditidae</taxon>
        <taxon>Mesorhabditinae</taxon>
        <taxon>Mesorhabditis</taxon>
    </lineage>
</organism>
<dbReference type="InterPro" id="IPR009287">
    <property type="entry name" value="Spt4"/>
</dbReference>
<keyword evidence="14" id="KW-1185">Reference proteome</keyword>
<evidence type="ECO:0000256" key="12">
    <source>
        <dbReference type="PIRNR" id="PIRNR025023"/>
    </source>
</evidence>
<keyword evidence="4" id="KW-0678">Repressor</keyword>
<name>A0AAF3FEP1_9BILA</name>
<dbReference type="GO" id="GO:0008270">
    <property type="term" value="F:zinc ion binding"/>
    <property type="evidence" value="ECO:0007669"/>
    <property type="project" value="UniProtKB-KW"/>
</dbReference>
<comment type="subcellular location">
    <subcellularLocation>
        <location evidence="1 12">Nucleus</location>
    </subcellularLocation>
</comment>
<keyword evidence="6" id="KW-0863">Zinc-finger</keyword>
<dbReference type="GO" id="GO:0032044">
    <property type="term" value="C:DSIF complex"/>
    <property type="evidence" value="ECO:0007669"/>
    <property type="project" value="TreeGrafter"/>
</dbReference>
<dbReference type="WBParaSite" id="MBELARI_LOCUS5339">
    <property type="protein sequence ID" value="MBELARI_LOCUS5339"/>
    <property type="gene ID" value="MBELARI_LOCUS5339"/>
</dbReference>
<comment type="similarity">
    <text evidence="2 12">Belongs to the SPT4 family.</text>
</comment>
<dbReference type="Gene3D" id="3.30.40.210">
    <property type="match status" value="1"/>
</dbReference>
<dbReference type="SMART" id="SM01389">
    <property type="entry name" value="Spt4"/>
    <property type="match status" value="1"/>
</dbReference>
<evidence type="ECO:0000256" key="4">
    <source>
        <dbReference type="ARBA" id="ARBA00022491"/>
    </source>
</evidence>
<accession>A0AAF3FEP1</accession>
<evidence type="ECO:0000256" key="11">
    <source>
        <dbReference type="ARBA" id="ARBA00023242"/>
    </source>
</evidence>
<keyword evidence="10 12" id="KW-0804">Transcription</keyword>
<evidence type="ECO:0000256" key="6">
    <source>
        <dbReference type="ARBA" id="ARBA00022771"/>
    </source>
</evidence>
<evidence type="ECO:0000259" key="13">
    <source>
        <dbReference type="SMART" id="SM01389"/>
    </source>
</evidence>
<evidence type="ECO:0000256" key="10">
    <source>
        <dbReference type="ARBA" id="ARBA00023163"/>
    </source>
</evidence>
<evidence type="ECO:0000256" key="2">
    <source>
        <dbReference type="ARBA" id="ARBA00010464"/>
    </source>
</evidence>
<evidence type="ECO:0000256" key="8">
    <source>
        <dbReference type="ARBA" id="ARBA00023015"/>
    </source>
</evidence>
<dbReference type="FunFam" id="3.30.40.210:FF:000001">
    <property type="entry name" value="Transcription elongation factor SPT4"/>
    <property type="match status" value="1"/>
</dbReference>
<dbReference type="GO" id="GO:0000993">
    <property type="term" value="F:RNA polymerase II complex binding"/>
    <property type="evidence" value="ECO:0007669"/>
    <property type="project" value="TreeGrafter"/>
</dbReference>
<keyword evidence="5" id="KW-0479">Metal-binding</keyword>
<comment type="function">
    <text evidence="12">Component of the DRB sensitivity-inducing factor complex (DSIF complex), which regulates transcription elongation by RNA polymerase II.</text>
</comment>
<dbReference type="AlphaFoldDB" id="A0AAF3FEP1"/>
<evidence type="ECO:0000256" key="3">
    <source>
        <dbReference type="ARBA" id="ARBA00020182"/>
    </source>
</evidence>
<dbReference type="Proteomes" id="UP000887575">
    <property type="component" value="Unassembled WGS sequence"/>
</dbReference>
<evidence type="ECO:0000256" key="5">
    <source>
        <dbReference type="ARBA" id="ARBA00022723"/>
    </source>
</evidence>
<keyword evidence="11 12" id="KW-0539">Nucleus</keyword>